<dbReference type="GO" id="GO:0012505">
    <property type="term" value="C:endomembrane system"/>
    <property type="evidence" value="ECO:0007669"/>
    <property type="project" value="TreeGrafter"/>
</dbReference>
<keyword evidence="2" id="KW-0812">Transmembrane</keyword>
<evidence type="ECO:0000256" key="1">
    <source>
        <dbReference type="ARBA" id="ARBA00009063"/>
    </source>
</evidence>
<dbReference type="GO" id="GO:0048278">
    <property type="term" value="P:vesicle docking"/>
    <property type="evidence" value="ECO:0007669"/>
    <property type="project" value="TreeGrafter"/>
</dbReference>
<dbReference type="GO" id="GO:0006886">
    <property type="term" value="P:intracellular protein transport"/>
    <property type="evidence" value="ECO:0007669"/>
    <property type="project" value="TreeGrafter"/>
</dbReference>
<dbReference type="GO" id="GO:0005484">
    <property type="term" value="F:SNAP receptor activity"/>
    <property type="evidence" value="ECO:0007669"/>
    <property type="project" value="TreeGrafter"/>
</dbReference>
<dbReference type="STRING" id="157072.A0A024UQ41"/>
<dbReference type="InterPro" id="IPR010989">
    <property type="entry name" value="SNARE"/>
</dbReference>
<dbReference type="GeneID" id="20078162"/>
<dbReference type="GO" id="GO:0000149">
    <property type="term" value="F:SNARE binding"/>
    <property type="evidence" value="ECO:0007669"/>
    <property type="project" value="TreeGrafter"/>
</dbReference>
<dbReference type="EMBL" id="KI913953">
    <property type="protein sequence ID" value="ETW08556.1"/>
    <property type="molecule type" value="Genomic_DNA"/>
</dbReference>
<keyword evidence="2" id="KW-0472">Membrane</keyword>
<dbReference type="InterPro" id="IPR045242">
    <property type="entry name" value="Syntaxin"/>
</dbReference>
<evidence type="ECO:0000313" key="4">
    <source>
        <dbReference type="EMBL" id="ETW08556.1"/>
    </source>
</evidence>
<gene>
    <name evidence="4" type="ORF">H310_01112</name>
</gene>
<dbReference type="PROSITE" id="PS50192">
    <property type="entry name" value="T_SNARE"/>
    <property type="match status" value="1"/>
</dbReference>
<evidence type="ECO:0000259" key="3">
    <source>
        <dbReference type="PROSITE" id="PS50192"/>
    </source>
</evidence>
<dbReference type="InterPro" id="IPR000727">
    <property type="entry name" value="T_SNARE_dom"/>
</dbReference>
<dbReference type="PANTHER" id="PTHR19957:SF38">
    <property type="entry name" value="LD27581P"/>
    <property type="match status" value="1"/>
</dbReference>
<dbReference type="AlphaFoldDB" id="A0A024UQ41"/>
<dbReference type="Gene3D" id="1.20.58.70">
    <property type="match status" value="1"/>
</dbReference>
<dbReference type="RefSeq" id="XP_008862361.1">
    <property type="nucleotide sequence ID" value="XM_008864139.1"/>
</dbReference>
<evidence type="ECO:0000256" key="2">
    <source>
        <dbReference type="SAM" id="Phobius"/>
    </source>
</evidence>
<accession>A0A024UQ41</accession>
<dbReference type="VEuPathDB" id="FungiDB:H310_01112"/>
<protein>
    <recommendedName>
        <fullName evidence="3">t-SNARE coiled-coil homology domain-containing protein</fullName>
    </recommendedName>
</protein>
<dbReference type="PANTHER" id="PTHR19957">
    <property type="entry name" value="SYNTAXIN"/>
    <property type="match status" value="1"/>
</dbReference>
<dbReference type="SUPFAM" id="SSF47661">
    <property type="entry name" value="t-snare proteins"/>
    <property type="match status" value="1"/>
</dbReference>
<sequence length="267" mass="29568">MRDQYDSLESPKAGVMAAEKYDKLVGEVTKALGQLNTTVRAVDQKVSLFGTSLDSQSSHEKLRELLEKGDKLISKIEKRLKMLGDDMKGQSGPVVRTRSTAIKKLTADFKTQSDLFKQSSQSAKSANVTLPSVAKPSGINQPARPAPGGFTNFHEDQLLAQAQVTTYDEDDLMRREEDIIHINHQLREINAAYKEVDGLINDQHEVVVEIADNVEVARNETHGALQHVQKADARSKYCNCSKRKLICYGGLAFLFVLMVLGVIIALK</sequence>
<dbReference type="OrthoDB" id="364348at2759"/>
<dbReference type="Gene3D" id="1.20.5.110">
    <property type="match status" value="1"/>
</dbReference>
<feature type="domain" description="T-SNARE coiled-coil homology" evidence="3">
    <location>
        <begin position="169"/>
        <end position="231"/>
    </location>
</feature>
<dbReference type="GO" id="GO:0031201">
    <property type="term" value="C:SNARE complex"/>
    <property type="evidence" value="ECO:0007669"/>
    <property type="project" value="TreeGrafter"/>
</dbReference>
<comment type="similarity">
    <text evidence="1">Belongs to the syntaxin family.</text>
</comment>
<dbReference type="eggNOG" id="ENOG502S1SF">
    <property type="taxonomic scope" value="Eukaryota"/>
</dbReference>
<organism evidence="4">
    <name type="scientific">Aphanomyces invadans</name>
    <dbReference type="NCBI Taxonomy" id="157072"/>
    <lineage>
        <taxon>Eukaryota</taxon>
        <taxon>Sar</taxon>
        <taxon>Stramenopiles</taxon>
        <taxon>Oomycota</taxon>
        <taxon>Saprolegniomycetes</taxon>
        <taxon>Saprolegniales</taxon>
        <taxon>Verrucalvaceae</taxon>
        <taxon>Aphanomyces</taxon>
    </lineage>
</organism>
<dbReference type="Pfam" id="PF14523">
    <property type="entry name" value="Syntaxin_2"/>
    <property type="match status" value="1"/>
</dbReference>
<name>A0A024UQ41_9STRA</name>
<reference evidence="4" key="1">
    <citation type="submission" date="2013-12" db="EMBL/GenBank/DDBJ databases">
        <title>The Genome Sequence of Aphanomyces invadans NJM9701.</title>
        <authorList>
            <consortium name="The Broad Institute Genomics Platform"/>
            <person name="Russ C."/>
            <person name="Tyler B."/>
            <person name="van West P."/>
            <person name="Dieguez-Uribeondo J."/>
            <person name="Young S.K."/>
            <person name="Zeng Q."/>
            <person name="Gargeya S."/>
            <person name="Fitzgerald M."/>
            <person name="Abouelleil A."/>
            <person name="Alvarado L."/>
            <person name="Chapman S.B."/>
            <person name="Gainer-Dewar J."/>
            <person name="Goldberg J."/>
            <person name="Griggs A."/>
            <person name="Gujja S."/>
            <person name="Hansen M."/>
            <person name="Howarth C."/>
            <person name="Imamovic A."/>
            <person name="Ireland A."/>
            <person name="Larimer J."/>
            <person name="McCowan C."/>
            <person name="Murphy C."/>
            <person name="Pearson M."/>
            <person name="Poon T.W."/>
            <person name="Priest M."/>
            <person name="Roberts A."/>
            <person name="Saif S."/>
            <person name="Shea T."/>
            <person name="Sykes S."/>
            <person name="Wortman J."/>
            <person name="Nusbaum C."/>
            <person name="Birren B."/>
        </authorList>
    </citation>
    <scope>NUCLEOTIDE SEQUENCE [LARGE SCALE GENOMIC DNA]</scope>
    <source>
        <strain evidence="4">NJM9701</strain>
    </source>
</reference>
<proteinExistence type="inferred from homology"/>
<feature type="transmembrane region" description="Helical" evidence="2">
    <location>
        <begin position="245"/>
        <end position="266"/>
    </location>
</feature>
<dbReference type="GO" id="GO:0006906">
    <property type="term" value="P:vesicle fusion"/>
    <property type="evidence" value="ECO:0007669"/>
    <property type="project" value="TreeGrafter"/>
</dbReference>
<keyword evidence="2" id="KW-1133">Transmembrane helix</keyword>
<dbReference type="InterPro" id="IPR006011">
    <property type="entry name" value="Syntaxin_N"/>
</dbReference>